<protein>
    <recommendedName>
        <fullName evidence="5">PHD-type domain-containing protein</fullName>
    </recommendedName>
</protein>
<reference evidence="6" key="2">
    <citation type="submission" date="2022-10" db="EMBL/GenBank/DDBJ databases">
        <authorList>
            <consortium name="ENA_rothamsted_submissions"/>
            <consortium name="culmorum"/>
            <person name="King R."/>
        </authorList>
    </citation>
    <scope>NUCLEOTIDE SEQUENCE</scope>
</reference>
<dbReference type="InterPro" id="IPR019787">
    <property type="entry name" value="Znf_PHD-finger"/>
</dbReference>
<keyword evidence="7" id="KW-1185">Reference proteome</keyword>
<dbReference type="CDD" id="cd15489">
    <property type="entry name" value="PHD_SF"/>
    <property type="match status" value="1"/>
</dbReference>
<accession>A0A9N9SJS9</accession>
<dbReference type="EMBL" id="OU896710">
    <property type="protein sequence ID" value="CAG9820766.1"/>
    <property type="molecule type" value="Genomic_DNA"/>
</dbReference>
<dbReference type="InterPro" id="IPR011011">
    <property type="entry name" value="Znf_FYVE_PHD"/>
</dbReference>
<evidence type="ECO:0000259" key="5">
    <source>
        <dbReference type="PROSITE" id="PS50016"/>
    </source>
</evidence>
<evidence type="ECO:0000313" key="7">
    <source>
        <dbReference type="Proteomes" id="UP001153737"/>
    </source>
</evidence>
<dbReference type="Gene3D" id="3.30.40.10">
    <property type="entry name" value="Zinc/RING finger domain, C3HC4 (zinc finger)"/>
    <property type="match status" value="1"/>
</dbReference>
<dbReference type="SUPFAM" id="SSF57903">
    <property type="entry name" value="FYVE/PHD zinc finger"/>
    <property type="match status" value="1"/>
</dbReference>
<evidence type="ECO:0000256" key="3">
    <source>
        <dbReference type="ARBA" id="ARBA00022833"/>
    </source>
</evidence>
<name>A0A9N9SJS9_PHACE</name>
<keyword evidence="3" id="KW-0862">Zinc</keyword>
<gene>
    <name evidence="6" type="ORF">PHAECO_LOCUS8205</name>
</gene>
<proteinExistence type="predicted"/>
<dbReference type="PROSITE" id="PS50016">
    <property type="entry name" value="ZF_PHD_2"/>
    <property type="match status" value="1"/>
</dbReference>
<evidence type="ECO:0000313" key="6">
    <source>
        <dbReference type="EMBL" id="CAG9820766.1"/>
    </source>
</evidence>
<keyword evidence="1" id="KW-0479">Metal-binding</keyword>
<dbReference type="PROSITE" id="PS01359">
    <property type="entry name" value="ZF_PHD_1"/>
    <property type="match status" value="1"/>
</dbReference>
<dbReference type="AlphaFoldDB" id="A0A9N9SJS9"/>
<evidence type="ECO:0000256" key="1">
    <source>
        <dbReference type="ARBA" id="ARBA00022723"/>
    </source>
</evidence>
<dbReference type="InterPro" id="IPR019786">
    <property type="entry name" value="Zinc_finger_PHD-type_CS"/>
</dbReference>
<organism evidence="6 7">
    <name type="scientific">Phaedon cochleariae</name>
    <name type="common">Mustard beetle</name>
    <dbReference type="NCBI Taxonomy" id="80249"/>
    <lineage>
        <taxon>Eukaryota</taxon>
        <taxon>Metazoa</taxon>
        <taxon>Ecdysozoa</taxon>
        <taxon>Arthropoda</taxon>
        <taxon>Hexapoda</taxon>
        <taxon>Insecta</taxon>
        <taxon>Pterygota</taxon>
        <taxon>Neoptera</taxon>
        <taxon>Endopterygota</taxon>
        <taxon>Coleoptera</taxon>
        <taxon>Polyphaga</taxon>
        <taxon>Cucujiformia</taxon>
        <taxon>Chrysomeloidea</taxon>
        <taxon>Chrysomelidae</taxon>
        <taxon>Chrysomelinae</taxon>
        <taxon>Chrysomelini</taxon>
        <taxon>Phaedon</taxon>
    </lineage>
</organism>
<dbReference type="OrthoDB" id="6761697at2759"/>
<keyword evidence="2 4" id="KW-0863">Zinc-finger</keyword>
<dbReference type="GO" id="GO:0008270">
    <property type="term" value="F:zinc ion binding"/>
    <property type="evidence" value="ECO:0007669"/>
    <property type="project" value="UniProtKB-KW"/>
</dbReference>
<evidence type="ECO:0000256" key="2">
    <source>
        <dbReference type="ARBA" id="ARBA00022771"/>
    </source>
</evidence>
<feature type="domain" description="PHD-type" evidence="5">
    <location>
        <begin position="2"/>
        <end position="59"/>
    </location>
</feature>
<sequence length="168" mass="19025">MSQECSICEDKIGKKKHGLQCVGFCRLMYHAVCLKLSADQLAVLKQPGVHWKCEQCRARGAKKDNTEDATPASSTTIENKNVNKDDYNTLVNILRGVQDNLKSSRPEQTSLVSSVSFCTSKIEDFERKLDSWKDYTKKTDILIQENIAMNSKLSTIENKITDVEQFSR</sequence>
<reference evidence="6" key="1">
    <citation type="submission" date="2022-01" db="EMBL/GenBank/DDBJ databases">
        <authorList>
            <person name="King R."/>
        </authorList>
    </citation>
    <scope>NUCLEOTIDE SEQUENCE</scope>
</reference>
<dbReference type="InterPro" id="IPR013083">
    <property type="entry name" value="Znf_RING/FYVE/PHD"/>
</dbReference>
<evidence type="ECO:0000256" key="4">
    <source>
        <dbReference type="PROSITE-ProRule" id="PRU00146"/>
    </source>
</evidence>
<dbReference type="Proteomes" id="UP001153737">
    <property type="component" value="Chromosome 4"/>
</dbReference>